<reference evidence="2 3" key="1">
    <citation type="journal article" date="2015" name="Genome Biol.">
        <title>Comparative genomics of Steinernema reveals deeply conserved gene regulatory networks.</title>
        <authorList>
            <person name="Dillman A.R."/>
            <person name="Macchietto M."/>
            <person name="Porter C.F."/>
            <person name="Rogers A."/>
            <person name="Williams B."/>
            <person name="Antoshechkin I."/>
            <person name="Lee M.M."/>
            <person name="Goodwin Z."/>
            <person name="Lu X."/>
            <person name="Lewis E.E."/>
            <person name="Goodrich-Blair H."/>
            <person name="Stock S.P."/>
            <person name="Adams B.J."/>
            <person name="Sternberg P.W."/>
            <person name="Mortazavi A."/>
        </authorList>
    </citation>
    <scope>NUCLEOTIDE SEQUENCE [LARGE SCALE GENOMIC DNA]</scope>
    <source>
        <strain evidence="2 3">ALL</strain>
    </source>
</reference>
<dbReference type="Gene3D" id="2.40.50.90">
    <property type="match status" value="1"/>
</dbReference>
<dbReference type="SUPFAM" id="SSF63748">
    <property type="entry name" value="Tudor/PWWP/MBT"/>
    <property type="match status" value="1"/>
</dbReference>
<evidence type="ECO:0000259" key="1">
    <source>
        <dbReference type="SMART" id="SM00333"/>
    </source>
</evidence>
<accession>A0A4V6XWL3</accession>
<sequence length="619" mass="70965">MLVEAAVQNGATFLTERSRGHRDQSRPGRVPRLLVTKKTREMARNGPRFRKIHRMQIQHTGGCRIIAVDSPNLIWAKFHNDITSQLQYKCPHLLLRYKIPEDDKMFADYVMAPTDEETYARARIIKFHPDEKNGGFFCLVVFLDYGTCDWVHSDALAEMDNVLFYNPWQAFAFSLFGLIPGEEFDQNGVPRKLATWTEEQLEILRSIIGSFEKFSIESVITLKDRVKEEVYPFKLYAFEDSRKIDIAHVFAMQCRRAGYAVEYDQKMVLGSDNRLFPLNFDDEPMLDEKSLPLWKRQISSIWGFTVPGSGNRKTLDEGTVRQHEYVAPLPAFDSKFKLTTTRPTPLIRLYDEELLNKTYRNPRYDGLTAFLMMSTNEESLEEFFVMPITSKSSLQSVIEEIGTRTAYNAIAELDKFSTSLDAFYIEQSCRVPLDPKITANAIIDGVVQYGIHEVSQNMDLSHGRFRRVMLCDLKLISEEHCDIHSWVVKVVFVDFGGSDWVPLNSLYQIHTKHTLREPFCVQVCASNLVPGRVIPSSLRGHSKLNEILVKVLREIVPTTRILLGNLQVKKGSHTQMVRGSVTGRPNLMTLTHMEVKGKSEALEKTLVEHCMKAFLAEMD</sequence>
<feature type="domain" description="Tudor" evidence="1">
    <location>
        <begin position="102"/>
        <end position="164"/>
    </location>
</feature>
<keyword evidence="3" id="KW-1185">Reference proteome</keyword>
<feature type="domain" description="Tudor" evidence="1">
    <location>
        <begin position="463"/>
        <end position="514"/>
    </location>
</feature>
<protein>
    <recommendedName>
        <fullName evidence="1">Tudor domain-containing protein</fullName>
    </recommendedName>
</protein>
<reference evidence="2 3" key="2">
    <citation type="journal article" date="2019" name="G3 (Bethesda)">
        <title>Hybrid Assembly of the Genome of the Entomopathogenic Nematode Steinernema carpocapsae Identifies the X-Chromosome.</title>
        <authorList>
            <person name="Serra L."/>
            <person name="Macchietto M."/>
            <person name="Macias-Munoz A."/>
            <person name="McGill C.J."/>
            <person name="Rodriguez I.M."/>
            <person name="Rodriguez B."/>
            <person name="Murad R."/>
            <person name="Mortazavi A."/>
        </authorList>
    </citation>
    <scope>NUCLEOTIDE SEQUENCE [LARGE SCALE GENOMIC DNA]</scope>
    <source>
        <strain evidence="2 3">ALL</strain>
    </source>
</reference>
<dbReference type="Pfam" id="PF00567">
    <property type="entry name" value="TUDOR"/>
    <property type="match status" value="1"/>
</dbReference>
<dbReference type="STRING" id="34508.A0A4V6XWL3"/>
<dbReference type="OrthoDB" id="5832178at2759"/>
<dbReference type="Gene3D" id="2.30.30.140">
    <property type="match status" value="1"/>
</dbReference>
<dbReference type="InterPro" id="IPR002999">
    <property type="entry name" value="Tudor"/>
</dbReference>
<dbReference type="GO" id="GO:0005737">
    <property type="term" value="C:cytoplasm"/>
    <property type="evidence" value="ECO:0007669"/>
    <property type="project" value="UniProtKB-ARBA"/>
</dbReference>
<dbReference type="EMBL" id="AZBU02000002">
    <property type="protein sequence ID" value="TKR94265.1"/>
    <property type="molecule type" value="Genomic_DNA"/>
</dbReference>
<dbReference type="Proteomes" id="UP000298663">
    <property type="component" value="Unassembled WGS sequence"/>
</dbReference>
<dbReference type="InterPro" id="IPR035437">
    <property type="entry name" value="SNase_OB-fold_sf"/>
</dbReference>
<dbReference type="SMART" id="SM00333">
    <property type="entry name" value="TUDOR"/>
    <property type="match status" value="2"/>
</dbReference>
<dbReference type="CDD" id="cd20379">
    <property type="entry name" value="Tudor_dTUD-like"/>
    <property type="match status" value="1"/>
</dbReference>
<name>A0A4V6XWL3_STECR</name>
<proteinExistence type="predicted"/>
<organism evidence="2 3">
    <name type="scientific">Steinernema carpocapsae</name>
    <name type="common">Entomopathogenic nematode</name>
    <dbReference type="NCBI Taxonomy" id="34508"/>
    <lineage>
        <taxon>Eukaryota</taxon>
        <taxon>Metazoa</taxon>
        <taxon>Ecdysozoa</taxon>
        <taxon>Nematoda</taxon>
        <taxon>Chromadorea</taxon>
        <taxon>Rhabditida</taxon>
        <taxon>Tylenchina</taxon>
        <taxon>Panagrolaimomorpha</taxon>
        <taxon>Strongyloidoidea</taxon>
        <taxon>Steinernematidae</taxon>
        <taxon>Steinernema</taxon>
    </lineage>
</organism>
<evidence type="ECO:0000313" key="2">
    <source>
        <dbReference type="EMBL" id="TKR94265.1"/>
    </source>
</evidence>
<gene>
    <name evidence="2" type="ORF">L596_008573</name>
</gene>
<comment type="caution">
    <text evidence="2">The sequence shown here is derived from an EMBL/GenBank/DDBJ whole genome shotgun (WGS) entry which is preliminary data.</text>
</comment>
<evidence type="ECO:0000313" key="3">
    <source>
        <dbReference type="Proteomes" id="UP000298663"/>
    </source>
</evidence>
<dbReference type="AlphaFoldDB" id="A0A4V6XWL3"/>